<reference evidence="3 4" key="1">
    <citation type="submission" date="2017-06" db="EMBL/GenBank/DDBJ databases">
        <title>Cultured bacterium strain Saccharothrix yanglingensis Hhs.015.</title>
        <authorList>
            <person name="Xia Y."/>
        </authorList>
    </citation>
    <scope>NUCLEOTIDE SEQUENCE [LARGE SCALE GENOMIC DNA]</scope>
    <source>
        <strain evidence="3 4">Hhs.015</strain>
    </source>
</reference>
<dbReference type="PANTHER" id="PTHR35568:SF1">
    <property type="entry name" value="TRANSCRIPTIONAL REGULATOR DAUR"/>
    <property type="match status" value="1"/>
</dbReference>
<dbReference type="InterPro" id="IPR013559">
    <property type="entry name" value="YheO"/>
</dbReference>
<dbReference type="PANTHER" id="PTHR35568">
    <property type="entry name" value="TRANSCRIPTIONAL REGULATOR DAUR"/>
    <property type="match status" value="1"/>
</dbReference>
<protein>
    <submittedName>
        <fullName evidence="3">DNA-binding protein</fullName>
    </submittedName>
</protein>
<evidence type="ECO:0000259" key="2">
    <source>
        <dbReference type="PROSITE" id="PS50113"/>
    </source>
</evidence>
<accession>A0ABU0WZT1</accession>
<dbReference type="Gene3D" id="3.30.450.20">
    <property type="entry name" value="PAS domain"/>
    <property type="match status" value="1"/>
</dbReference>
<feature type="domain" description="PAC" evidence="2">
    <location>
        <begin position="74"/>
        <end position="126"/>
    </location>
</feature>
<evidence type="ECO:0000313" key="3">
    <source>
        <dbReference type="EMBL" id="MDQ2585388.1"/>
    </source>
</evidence>
<proteinExistence type="predicted"/>
<gene>
    <name evidence="3" type="ORF">CKY47_15650</name>
</gene>
<dbReference type="PROSITE" id="PS50113">
    <property type="entry name" value="PAC"/>
    <property type="match status" value="1"/>
</dbReference>
<evidence type="ECO:0000256" key="1">
    <source>
        <dbReference type="SAM" id="MobiDB-lite"/>
    </source>
</evidence>
<name>A0ABU0WZT1_9PSEU</name>
<dbReference type="EMBL" id="NSDM01000006">
    <property type="protein sequence ID" value="MDQ2585388.1"/>
    <property type="molecule type" value="Genomic_DNA"/>
</dbReference>
<organism evidence="3 4">
    <name type="scientific">Saccharothrix yanglingensis</name>
    <dbReference type="NCBI Taxonomy" id="659496"/>
    <lineage>
        <taxon>Bacteria</taxon>
        <taxon>Bacillati</taxon>
        <taxon>Actinomycetota</taxon>
        <taxon>Actinomycetes</taxon>
        <taxon>Pseudonocardiales</taxon>
        <taxon>Pseudonocardiaceae</taxon>
        <taxon>Saccharothrix</taxon>
    </lineage>
</organism>
<sequence length="232" mass="24264">MSVPNGSGDALLAALRPVVEGLAATFGPACEVVLHDYRRGENSVVAVAGNVTGRRVGGALSEIGLSVLARGDDAANDLNYVTHAPNGRVVKSSTMPLRDADGALIGALCVNLDVTALRQAGDLLAAMTGAAPPALPTTTFTNDFDEVVDAVVRAGELACGKPVDGLNRAERLVLLRALDDRGVFAVRNAVTRVAARLGVSRSGLYADLADSRRTDSRRTDSRESDSREDTRR</sequence>
<feature type="region of interest" description="Disordered" evidence="1">
    <location>
        <begin position="210"/>
        <end position="232"/>
    </location>
</feature>
<keyword evidence="3" id="KW-0238">DNA-binding</keyword>
<comment type="caution">
    <text evidence="3">The sequence shown here is derived from an EMBL/GenBank/DDBJ whole genome shotgun (WGS) entry which is preliminary data.</text>
</comment>
<dbReference type="Pfam" id="PF13309">
    <property type="entry name" value="HTH_22"/>
    <property type="match status" value="1"/>
</dbReference>
<keyword evidence="4" id="KW-1185">Reference proteome</keyword>
<dbReference type="Proteomes" id="UP001225605">
    <property type="component" value="Unassembled WGS sequence"/>
</dbReference>
<dbReference type="InterPro" id="IPR039445">
    <property type="entry name" value="DauR-like_HTH"/>
</dbReference>
<evidence type="ECO:0000313" key="4">
    <source>
        <dbReference type="Proteomes" id="UP001225605"/>
    </source>
</evidence>
<dbReference type="Pfam" id="PF08348">
    <property type="entry name" value="PAS_6"/>
    <property type="match status" value="1"/>
</dbReference>
<dbReference type="GO" id="GO:0003677">
    <property type="term" value="F:DNA binding"/>
    <property type="evidence" value="ECO:0007669"/>
    <property type="project" value="UniProtKB-KW"/>
</dbReference>
<dbReference type="InterPro" id="IPR039446">
    <property type="entry name" value="DauR-like"/>
</dbReference>
<dbReference type="InterPro" id="IPR000700">
    <property type="entry name" value="PAS-assoc_C"/>
</dbReference>